<evidence type="ECO:0000313" key="2">
    <source>
        <dbReference type="EMBL" id="KAF2789585.1"/>
    </source>
</evidence>
<organism evidence="2 3">
    <name type="scientific">Melanomma pulvis-pyrius CBS 109.77</name>
    <dbReference type="NCBI Taxonomy" id="1314802"/>
    <lineage>
        <taxon>Eukaryota</taxon>
        <taxon>Fungi</taxon>
        <taxon>Dikarya</taxon>
        <taxon>Ascomycota</taxon>
        <taxon>Pezizomycotina</taxon>
        <taxon>Dothideomycetes</taxon>
        <taxon>Pleosporomycetidae</taxon>
        <taxon>Pleosporales</taxon>
        <taxon>Melanommataceae</taxon>
        <taxon>Melanomma</taxon>
    </lineage>
</organism>
<dbReference type="Proteomes" id="UP000799757">
    <property type="component" value="Unassembled WGS sequence"/>
</dbReference>
<accession>A0A6A6X064</accession>
<gene>
    <name evidence="2" type="ORF">K505DRAFT_392400</name>
</gene>
<feature type="compositionally biased region" description="Low complexity" evidence="1">
    <location>
        <begin position="17"/>
        <end position="31"/>
    </location>
</feature>
<feature type="compositionally biased region" description="Polar residues" evidence="1">
    <location>
        <begin position="38"/>
        <end position="55"/>
    </location>
</feature>
<evidence type="ECO:0000313" key="3">
    <source>
        <dbReference type="Proteomes" id="UP000799757"/>
    </source>
</evidence>
<feature type="region of interest" description="Disordered" evidence="1">
    <location>
        <begin position="1"/>
        <end position="102"/>
    </location>
</feature>
<sequence>MGFLSRIQSRKRRSHRPSTTAPTPNSTSTAVADHRESPASTHSLRPTSNATLCRQSQSSSLHASSSVEDSGANILDTEPTQPSRKSSQRQRHEPDILQPRNFLGVPHSQLNAYVETLCIREAEILESRTRKGVFRRRLPQHQNPASV</sequence>
<keyword evidence="3" id="KW-1185">Reference proteome</keyword>
<name>A0A6A6X064_9PLEO</name>
<proteinExistence type="predicted"/>
<dbReference type="AlphaFoldDB" id="A0A6A6X064"/>
<evidence type="ECO:0000256" key="1">
    <source>
        <dbReference type="SAM" id="MobiDB-lite"/>
    </source>
</evidence>
<reference evidence="2" key="1">
    <citation type="journal article" date="2020" name="Stud. Mycol.">
        <title>101 Dothideomycetes genomes: a test case for predicting lifestyles and emergence of pathogens.</title>
        <authorList>
            <person name="Haridas S."/>
            <person name="Albert R."/>
            <person name="Binder M."/>
            <person name="Bloem J."/>
            <person name="Labutti K."/>
            <person name="Salamov A."/>
            <person name="Andreopoulos B."/>
            <person name="Baker S."/>
            <person name="Barry K."/>
            <person name="Bills G."/>
            <person name="Bluhm B."/>
            <person name="Cannon C."/>
            <person name="Castanera R."/>
            <person name="Culley D."/>
            <person name="Daum C."/>
            <person name="Ezra D."/>
            <person name="Gonzalez J."/>
            <person name="Henrissat B."/>
            <person name="Kuo A."/>
            <person name="Liang C."/>
            <person name="Lipzen A."/>
            <person name="Lutzoni F."/>
            <person name="Magnuson J."/>
            <person name="Mondo S."/>
            <person name="Nolan M."/>
            <person name="Ohm R."/>
            <person name="Pangilinan J."/>
            <person name="Park H.-J."/>
            <person name="Ramirez L."/>
            <person name="Alfaro M."/>
            <person name="Sun H."/>
            <person name="Tritt A."/>
            <person name="Yoshinaga Y."/>
            <person name="Zwiers L.-H."/>
            <person name="Turgeon B."/>
            <person name="Goodwin S."/>
            <person name="Spatafora J."/>
            <person name="Crous P."/>
            <person name="Grigoriev I."/>
        </authorList>
    </citation>
    <scope>NUCLEOTIDE SEQUENCE</scope>
    <source>
        <strain evidence="2">CBS 109.77</strain>
    </source>
</reference>
<feature type="compositionally biased region" description="Low complexity" evidence="1">
    <location>
        <begin position="56"/>
        <end position="70"/>
    </location>
</feature>
<dbReference type="EMBL" id="MU002127">
    <property type="protein sequence ID" value="KAF2789585.1"/>
    <property type="molecule type" value="Genomic_DNA"/>
</dbReference>
<protein>
    <submittedName>
        <fullName evidence="2">Uncharacterized protein</fullName>
    </submittedName>
</protein>